<evidence type="ECO:0000256" key="3">
    <source>
        <dbReference type="ARBA" id="ARBA00013080"/>
    </source>
</evidence>
<feature type="binding site" evidence="8">
    <location>
        <begin position="76"/>
        <end position="77"/>
    </location>
    <ligand>
        <name>substrate</name>
    </ligand>
</feature>
<keyword evidence="6 8" id="KW-0413">Isomerase</keyword>
<dbReference type="HAMAP" id="MF_00197">
    <property type="entry name" value="DAP_epimerase"/>
    <property type="match status" value="1"/>
</dbReference>
<dbReference type="GO" id="GO:0008837">
    <property type="term" value="F:diaminopimelate epimerase activity"/>
    <property type="evidence" value="ECO:0007669"/>
    <property type="project" value="UniProtKB-UniRule"/>
</dbReference>
<gene>
    <name evidence="8 10" type="primary">dapF</name>
    <name evidence="10" type="ORF">Ssi02_26050</name>
</gene>
<dbReference type="Pfam" id="PF01678">
    <property type="entry name" value="DAP_epimerase"/>
    <property type="match status" value="2"/>
</dbReference>
<comment type="function">
    <text evidence="8">Catalyzes the stereoinversion of LL-2,6-diaminopimelate (L,L-DAP) to meso-diaminopimelate (meso-DAP), a precursor of L-lysine and an essential component of the bacterial peptidoglycan.</text>
</comment>
<comment type="caution">
    <text evidence="8">Lacks conserved residue(s) required for the propagation of feature annotation.</text>
</comment>
<feature type="binding site" evidence="8">
    <location>
        <begin position="223"/>
        <end position="224"/>
    </location>
    <ligand>
        <name>substrate</name>
    </ligand>
</feature>
<feature type="active site" description="Proton acceptor" evidence="8">
    <location>
        <position position="222"/>
    </location>
</feature>
<feature type="site" description="Could be important to modulate the pK values of the two catalytic cysteine residues" evidence="8">
    <location>
        <position position="213"/>
    </location>
</feature>
<feature type="binding site" evidence="8">
    <location>
        <position position="14"/>
    </location>
    <ligand>
        <name>substrate</name>
    </ligand>
</feature>
<evidence type="ECO:0000313" key="10">
    <source>
        <dbReference type="EMBL" id="GII92374.1"/>
    </source>
</evidence>
<feature type="active site" description="Proton donor" evidence="8">
    <location>
        <position position="75"/>
    </location>
</feature>
<comment type="caution">
    <text evidence="10">The sequence shown here is derived from an EMBL/GenBank/DDBJ whole genome shotgun (WGS) entry which is preliminary data.</text>
</comment>
<dbReference type="PANTHER" id="PTHR31689">
    <property type="entry name" value="DIAMINOPIMELATE EPIMERASE, CHLOROPLASTIC"/>
    <property type="match status" value="1"/>
</dbReference>
<keyword evidence="11" id="KW-1185">Reference proteome</keyword>
<comment type="catalytic activity">
    <reaction evidence="7 8">
        <text>(2S,6S)-2,6-diaminopimelate = meso-2,6-diaminopimelate</text>
        <dbReference type="Rhea" id="RHEA:15393"/>
        <dbReference type="ChEBI" id="CHEBI:57609"/>
        <dbReference type="ChEBI" id="CHEBI:57791"/>
        <dbReference type="EC" id="5.1.1.7"/>
    </reaction>
</comment>
<dbReference type="AlphaFoldDB" id="A0A919VBQ7"/>
<feature type="site" description="Could be important to modulate the pK values of the two catalytic cysteine residues" evidence="8">
    <location>
        <position position="163"/>
    </location>
</feature>
<evidence type="ECO:0000313" key="11">
    <source>
        <dbReference type="Proteomes" id="UP000606172"/>
    </source>
</evidence>
<dbReference type="RefSeq" id="WP_204025153.1">
    <property type="nucleotide sequence ID" value="NZ_BOOW01000015.1"/>
</dbReference>
<dbReference type="GO" id="GO:0009089">
    <property type="term" value="P:lysine biosynthetic process via diaminopimelate"/>
    <property type="evidence" value="ECO:0007669"/>
    <property type="project" value="UniProtKB-UniRule"/>
</dbReference>
<evidence type="ECO:0000256" key="4">
    <source>
        <dbReference type="ARBA" id="ARBA00022605"/>
    </source>
</evidence>
<comment type="subunit">
    <text evidence="8">Homodimer.</text>
</comment>
<dbReference type="InterPro" id="IPR001653">
    <property type="entry name" value="DAP_epimerase_DapF"/>
</dbReference>
<dbReference type="EC" id="5.1.1.7" evidence="3 8"/>
<reference evidence="10" key="1">
    <citation type="submission" date="2021-01" db="EMBL/GenBank/DDBJ databases">
        <title>Whole genome shotgun sequence of Sinosporangium siamense NBRC 109515.</title>
        <authorList>
            <person name="Komaki H."/>
            <person name="Tamura T."/>
        </authorList>
    </citation>
    <scope>NUCLEOTIDE SEQUENCE</scope>
    <source>
        <strain evidence="10">NBRC 109515</strain>
    </source>
</reference>
<name>A0A919VBQ7_9ACTN</name>
<accession>A0A919VBQ7</accession>
<keyword evidence="4 8" id="KW-0028">Amino-acid biosynthesis</keyword>
<dbReference type="SUPFAM" id="SSF54506">
    <property type="entry name" value="Diaminopimelate epimerase-like"/>
    <property type="match status" value="2"/>
</dbReference>
<evidence type="ECO:0000256" key="5">
    <source>
        <dbReference type="ARBA" id="ARBA00023154"/>
    </source>
</evidence>
<feature type="binding site" evidence="8">
    <location>
        <position position="195"/>
    </location>
    <ligand>
        <name>substrate</name>
    </ligand>
</feature>
<proteinExistence type="inferred from homology"/>
<dbReference type="InterPro" id="IPR018510">
    <property type="entry name" value="DAP_epimerase_AS"/>
</dbReference>
<keyword evidence="5 8" id="KW-0457">Lysine biosynthesis</keyword>
<evidence type="ECO:0000256" key="9">
    <source>
        <dbReference type="PROSITE-ProRule" id="PRU10125"/>
    </source>
</evidence>
<feature type="binding site" evidence="8">
    <location>
        <position position="161"/>
    </location>
    <ligand>
        <name>substrate</name>
    </ligand>
</feature>
<evidence type="ECO:0000256" key="7">
    <source>
        <dbReference type="ARBA" id="ARBA00051712"/>
    </source>
</evidence>
<feature type="binding site" evidence="8">
    <location>
        <begin position="213"/>
        <end position="214"/>
    </location>
    <ligand>
        <name>substrate</name>
    </ligand>
</feature>
<protein>
    <recommendedName>
        <fullName evidence="3 8">Diaminopimelate epimerase</fullName>
        <shortName evidence="8">DAP epimerase</shortName>
        <ecNumber evidence="3 8">5.1.1.7</ecNumber>
    </recommendedName>
    <alternativeName>
        <fullName evidence="8">PLP-independent amino acid racemase</fullName>
    </alternativeName>
</protein>
<sequence>MTTLDVLSTHGSRNDILVVELPEGLPITTDLSRVVRNLCDRTGPLGADGVYFVEDPTGAAEALFYNPDGSRSSLCGNGMRCLGRYVLDRRAEESATVSTGPHRFLVERAAGEGGVPRTAVSLPPVSFHAPEPIVAGVHEWFDEVIPALGSPLGFTALAVPNSHLIAIVDHYDEKELVSVGRRVEALTETFPIGANVSFVQPLGEHEIFVCTFERGVGLTLSCGSGVIASSAVYSKLRGIPAGIPLTVRNPGGVAKAVFRDEGGRWHPTLEGNATFVSRATVSLEEAEAGPDFAVDTERFDEEIAAYAELDRANRARLAELGVTI</sequence>
<comment type="similarity">
    <text evidence="2 8">Belongs to the diaminopimelate epimerase family.</text>
</comment>
<dbReference type="GO" id="GO:0005829">
    <property type="term" value="C:cytosol"/>
    <property type="evidence" value="ECO:0007669"/>
    <property type="project" value="TreeGrafter"/>
</dbReference>
<organism evidence="10 11">
    <name type="scientific">Sinosporangium siamense</name>
    <dbReference type="NCBI Taxonomy" id="1367973"/>
    <lineage>
        <taxon>Bacteria</taxon>
        <taxon>Bacillati</taxon>
        <taxon>Actinomycetota</taxon>
        <taxon>Actinomycetes</taxon>
        <taxon>Streptosporangiales</taxon>
        <taxon>Streptosporangiaceae</taxon>
        <taxon>Sinosporangium</taxon>
    </lineage>
</organism>
<dbReference type="Gene3D" id="3.10.310.10">
    <property type="entry name" value="Diaminopimelate Epimerase, Chain A, domain 1"/>
    <property type="match status" value="2"/>
</dbReference>
<comment type="subcellular location">
    <subcellularLocation>
        <location evidence="8">Cytoplasm</location>
    </subcellularLocation>
</comment>
<evidence type="ECO:0000256" key="2">
    <source>
        <dbReference type="ARBA" id="ARBA00010219"/>
    </source>
</evidence>
<feature type="active site" evidence="9">
    <location>
        <position position="75"/>
    </location>
</feature>
<dbReference type="NCBIfam" id="TIGR00652">
    <property type="entry name" value="DapF"/>
    <property type="match status" value="1"/>
</dbReference>
<dbReference type="PANTHER" id="PTHR31689:SF0">
    <property type="entry name" value="DIAMINOPIMELATE EPIMERASE"/>
    <property type="match status" value="1"/>
</dbReference>
<dbReference type="PROSITE" id="PS01326">
    <property type="entry name" value="DAP_EPIMERASE"/>
    <property type="match status" value="1"/>
</dbReference>
<evidence type="ECO:0000256" key="1">
    <source>
        <dbReference type="ARBA" id="ARBA00005196"/>
    </source>
</evidence>
<evidence type="ECO:0000256" key="6">
    <source>
        <dbReference type="ARBA" id="ARBA00023235"/>
    </source>
</evidence>
<keyword evidence="8" id="KW-0963">Cytoplasm</keyword>
<dbReference type="Proteomes" id="UP000606172">
    <property type="component" value="Unassembled WGS sequence"/>
</dbReference>
<evidence type="ECO:0000256" key="8">
    <source>
        <dbReference type="HAMAP-Rule" id="MF_00197"/>
    </source>
</evidence>
<feature type="binding site" evidence="8">
    <location>
        <position position="66"/>
    </location>
    <ligand>
        <name>substrate</name>
    </ligand>
</feature>
<dbReference type="EMBL" id="BOOW01000015">
    <property type="protein sequence ID" value="GII92374.1"/>
    <property type="molecule type" value="Genomic_DNA"/>
</dbReference>
<comment type="pathway">
    <text evidence="1 8">Amino-acid biosynthesis; L-lysine biosynthesis via DAP pathway; DL-2,6-diaminopimelate from LL-2,6-diaminopimelate: step 1/1.</text>
</comment>